<feature type="region of interest" description="Disordered" evidence="1">
    <location>
        <begin position="165"/>
        <end position="184"/>
    </location>
</feature>
<dbReference type="PANTHER" id="PTHR46544:SF2">
    <property type="entry name" value="EXTRACELLULAR MATRIX PROTEIN 2-RELATED"/>
    <property type="match status" value="1"/>
</dbReference>
<reference evidence="2" key="2">
    <citation type="submission" date="2025-08" db="UniProtKB">
        <authorList>
            <consortium name="Ensembl"/>
        </authorList>
    </citation>
    <scope>IDENTIFICATION</scope>
    <source>
        <strain evidence="2">breed Abyssinian</strain>
    </source>
</reference>
<dbReference type="Proteomes" id="UP000823872">
    <property type="component" value="Chromosome X"/>
</dbReference>
<evidence type="ECO:0000256" key="1">
    <source>
        <dbReference type="SAM" id="MobiDB-lite"/>
    </source>
</evidence>
<organism evidence="2 3">
    <name type="scientific">Felis catus</name>
    <name type="common">Cat</name>
    <name type="synonym">Felis silvestris catus</name>
    <dbReference type="NCBI Taxonomy" id="9685"/>
    <lineage>
        <taxon>Eukaryota</taxon>
        <taxon>Metazoa</taxon>
        <taxon>Chordata</taxon>
        <taxon>Craniata</taxon>
        <taxon>Vertebrata</taxon>
        <taxon>Euteleostomi</taxon>
        <taxon>Mammalia</taxon>
        <taxon>Eutheria</taxon>
        <taxon>Laurasiatheria</taxon>
        <taxon>Carnivora</taxon>
        <taxon>Feliformia</taxon>
        <taxon>Felidae</taxon>
        <taxon>Felinae</taxon>
        <taxon>Felis</taxon>
    </lineage>
</organism>
<evidence type="ECO:0000313" key="3">
    <source>
        <dbReference type="Proteomes" id="UP000823872"/>
    </source>
</evidence>
<protein>
    <submittedName>
        <fullName evidence="2">Uncharacterized protein</fullName>
    </submittedName>
</protein>
<dbReference type="Ensembl" id="ENSFCTT00005001685.1">
    <property type="protein sequence ID" value="ENSFCTP00005000835.1"/>
    <property type="gene ID" value="ENSFCTG00005000648.1"/>
</dbReference>
<reference evidence="2 3" key="1">
    <citation type="submission" date="2021-02" db="EMBL/GenBank/DDBJ databases">
        <title>Safari Cat Assemblies.</title>
        <authorList>
            <person name="Bredemeyer K.R."/>
            <person name="Murphy W.J."/>
        </authorList>
    </citation>
    <scope>NUCLEOTIDE SEQUENCE [LARGE SCALE GENOMIC DNA]</scope>
</reference>
<sequence>MRGVALAPSRPLIGAPTDEASAVAAVSPGHHRLTPHLNTHPAGSWRPSTCPTTRWCTCLPSATGPSAPATTPQPHKRIPGYAFAHTKPGLELLSLSHESLCTDGVHGVCFLGLRASLTRPLLDRNQLRAVPRGLGGLRGLRGLRRSHKKIRWGCMPGPTRCPTTPHCQPGERRAAEAGGGEGGPCLEGGPTGGAHHCSYPYPPWLSRQEAVPSGWQARAATVEGCKRQKSGQGWPRGR</sequence>
<dbReference type="PANTHER" id="PTHR46544">
    <property type="entry name" value="EXTRACELLULAR MATRIX PROTEIN 2-RELATED"/>
    <property type="match status" value="1"/>
</dbReference>
<name>A0ABI7VRN4_FELCA</name>
<reference evidence="2" key="3">
    <citation type="submission" date="2025-09" db="UniProtKB">
        <authorList>
            <consortium name="Ensembl"/>
        </authorList>
    </citation>
    <scope>IDENTIFICATION</scope>
    <source>
        <strain evidence="2">breed Abyssinian</strain>
    </source>
</reference>
<proteinExistence type="predicted"/>
<keyword evidence="3" id="KW-1185">Reference proteome</keyword>
<evidence type="ECO:0000313" key="2">
    <source>
        <dbReference type="Ensembl" id="ENSFCTP00005000835.1"/>
    </source>
</evidence>
<accession>A0ABI7VRN4</accession>
<dbReference type="InterPro" id="IPR043184">
    <property type="entry name" value="ECM2"/>
</dbReference>